<keyword evidence="2" id="KW-0067">ATP-binding</keyword>
<organism evidence="4">
    <name type="scientific">candidate division CPR1 bacterium ADurb.Bin160</name>
    <dbReference type="NCBI Taxonomy" id="1852826"/>
    <lineage>
        <taxon>Bacteria</taxon>
        <taxon>candidate division CPR1</taxon>
    </lineage>
</organism>
<dbReference type="GO" id="GO:0005524">
    <property type="term" value="F:ATP binding"/>
    <property type="evidence" value="ECO:0007669"/>
    <property type="project" value="UniProtKB-KW"/>
</dbReference>
<evidence type="ECO:0000259" key="3">
    <source>
        <dbReference type="Pfam" id="PF01580"/>
    </source>
</evidence>
<keyword evidence="1" id="KW-0547">Nucleotide-binding</keyword>
<dbReference type="EMBL" id="MWDB01000010">
    <property type="protein sequence ID" value="OQB41827.1"/>
    <property type="molecule type" value="Genomic_DNA"/>
</dbReference>
<feature type="domain" description="FtsK" evidence="3">
    <location>
        <begin position="4"/>
        <end position="50"/>
    </location>
</feature>
<dbReference type="SUPFAM" id="SSF52540">
    <property type="entry name" value="P-loop containing nucleoside triphosphate hydrolases"/>
    <property type="match status" value="1"/>
</dbReference>
<reference evidence="4" key="1">
    <citation type="submission" date="2017-02" db="EMBL/GenBank/DDBJ databases">
        <title>Delving into the versatile metabolic prowess of the omnipresent phylum Bacteroidetes.</title>
        <authorList>
            <person name="Nobu M.K."/>
            <person name="Mei R."/>
            <person name="Narihiro T."/>
            <person name="Kuroda K."/>
            <person name="Liu W.-T."/>
        </authorList>
    </citation>
    <scope>NUCLEOTIDE SEQUENCE</scope>
    <source>
        <strain evidence="4">ADurb.Bin160</strain>
    </source>
</reference>
<protein>
    <submittedName>
        <fullName evidence="4">DNA translocase FtsK</fullName>
    </submittedName>
</protein>
<dbReference type="Gene3D" id="3.40.50.300">
    <property type="entry name" value="P-loop containing nucleotide triphosphate hydrolases"/>
    <property type="match status" value="1"/>
</dbReference>
<proteinExistence type="predicted"/>
<dbReference type="PANTHER" id="PTHR22683">
    <property type="entry name" value="SPORULATION PROTEIN RELATED"/>
    <property type="match status" value="1"/>
</dbReference>
<dbReference type="Pfam" id="PF01580">
    <property type="entry name" value="FtsK_SpoIIIE"/>
    <property type="match status" value="1"/>
</dbReference>
<dbReference type="InterPro" id="IPR002543">
    <property type="entry name" value="FtsK_dom"/>
</dbReference>
<dbReference type="AlphaFoldDB" id="A0A1V5ZNM4"/>
<dbReference type="InterPro" id="IPR050206">
    <property type="entry name" value="FtsK/SpoIIIE/SftA"/>
</dbReference>
<dbReference type="InterPro" id="IPR027417">
    <property type="entry name" value="P-loop_NTPase"/>
</dbReference>
<evidence type="ECO:0000256" key="2">
    <source>
        <dbReference type="ARBA" id="ARBA00022840"/>
    </source>
</evidence>
<sequence length="54" mass="6272">MYRIVFVIDELADMMMHKNKKEVETYITRIAQKARAIGIHLILATQRPSVNVIT</sequence>
<comment type="caution">
    <text evidence="4">The sequence shown here is derived from an EMBL/GenBank/DDBJ whole genome shotgun (WGS) entry which is preliminary data.</text>
</comment>
<accession>A0A1V5ZNM4</accession>
<dbReference type="GO" id="GO:0003677">
    <property type="term" value="F:DNA binding"/>
    <property type="evidence" value="ECO:0007669"/>
    <property type="project" value="InterPro"/>
</dbReference>
<evidence type="ECO:0000313" key="4">
    <source>
        <dbReference type="EMBL" id="OQB41827.1"/>
    </source>
</evidence>
<dbReference type="Proteomes" id="UP000485621">
    <property type="component" value="Unassembled WGS sequence"/>
</dbReference>
<gene>
    <name evidence="4" type="primary">ftsK</name>
    <name evidence="4" type="ORF">BWY04_00621</name>
</gene>
<name>A0A1V5ZNM4_9BACT</name>
<dbReference type="PANTHER" id="PTHR22683:SF41">
    <property type="entry name" value="DNA TRANSLOCASE FTSK"/>
    <property type="match status" value="1"/>
</dbReference>
<evidence type="ECO:0000256" key="1">
    <source>
        <dbReference type="ARBA" id="ARBA00022741"/>
    </source>
</evidence>